<gene>
    <name evidence="2" type="primary">Aste57867_21252</name>
    <name evidence="1" type="ORF">As57867_021183</name>
    <name evidence="2" type="ORF">ASTE57867_21252</name>
</gene>
<dbReference type="Gene3D" id="1.20.1280.50">
    <property type="match status" value="1"/>
</dbReference>
<evidence type="ECO:0000313" key="2">
    <source>
        <dbReference type="EMBL" id="VFT97924.1"/>
    </source>
</evidence>
<evidence type="ECO:0000313" key="3">
    <source>
        <dbReference type="Proteomes" id="UP000332933"/>
    </source>
</evidence>
<name>A0A485LH40_9STRA</name>
<sequence>MRQVKWRDLGYSGMPLLFGGWHNETPQNLSCFGQSGSANHSSSCMSCGAVFGNEQLVGEVLRFLDVRELGVAACIDRTWRPLASETSLWTRLCYARPAYLVGSATRELLAEVGAKRYLRLIVGRQQYKSLRQQSLRKLVDSDLWARLIVVEKWIARVHMAFALDETIPTMDGGDDVAYILASFAEFVDEAFHDYTKAHALLLAALPHANQPEWVMHHLALLQDKRQDYDQAEQWFQQAYVAEPTFVNNLCDYAIFMEERRMQYDRAEALYLEAMAQAADPACLDVYYAAADFFTFKRLDVARAHDILVRTFQSIKGQNVSVMEGRDVKAAIQYAEFLVYIQRDFQAAHVVFGAVVKRWQYEEGVANMHPQVARFLCIGLLSYAICIVFASGKRAVALKVLQQATTVAKHLDNRDPVVWRYQLTADCVVQHVVPEGSVLSKQELQSVGPLLGLFAYLRGETDAAMRLWSSYINGLSNVNSPDYAFAGYCTGVVLHLIGKRPVAMMALTKAFGVDAHFLQYQNLDFLLKEVAHATNMATARRHLALQFQDVLSSYFLAHQAARM</sequence>
<dbReference type="InterPro" id="IPR036047">
    <property type="entry name" value="F-box-like_dom_sf"/>
</dbReference>
<proteinExistence type="predicted"/>
<dbReference type="InterPro" id="IPR011990">
    <property type="entry name" value="TPR-like_helical_dom_sf"/>
</dbReference>
<dbReference type="Proteomes" id="UP000332933">
    <property type="component" value="Unassembled WGS sequence"/>
</dbReference>
<keyword evidence="3" id="KW-1185">Reference proteome</keyword>
<organism evidence="2 3">
    <name type="scientific">Aphanomyces stellatus</name>
    <dbReference type="NCBI Taxonomy" id="120398"/>
    <lineage>
        <taxon>Eukaryota</taxon>
        <taxon>Sar</taxon>
        <taxon>Stramenopiles</taxon>
        <taxon>Oomycota</taxon>
        <taxon>Saprolegniomycetes</taxon>
        <taxon>Saprolegniales</taxon>
        <taxon>Verrucalvaceae</taxon>
        <taxon>Aphanomyces</taxon>
    </lineage>
</organism>
<evidence type="ECO:0000313" key="1">
    <source>
        <dbReference type="EMBL" id="KAF0686960.1"/>
    </source>
</evidence>
<dbReference type="AlphaFoldDB" id="A0A485LH40"/>
<dbReference type="Gene3D" id="1.25.40.10">
    <property type="entry name" value="Tetratricopeptide repeat domain"/>
    <property type="match status" value="1"/>
</dbReference>
<dbReference type="EMBL" id="CAADRA010006991">
    <property type="protein sequence ID" value="VFT97924.1"/>
    <property type="molecule type" value="Genomic_DNA"/>
</dbReference>
<dbReference type="SUPFAM" id="SSF81383">
    <property type="entry name" value="F-box domain"/>
    <property type="match status" value="1"/>
</dbReference>
<accession>A0A485LH40</accession>
<reference evidence="1" key="2">
    <citation type="submission" date="2019-06" db="EMBL/GenBank/DDBJ databases">
        <title>Genomics analysis of Aphanomyces spp. identifies a new class of oomycete effector associated with host adaptation.</title>
        <authorList>
            <person name="Gaulin E."/>
        </authorList>
    </citation>
    <scope>NUCLEOTIDE SEQUENCE</scope>
    <source>
        <strain evidence="1">CBS 578.67</strain>
    </source>
</reference>
<dbReference type="OrthoDB" id="2095648at2759"/>
<dbReference type="SUPFAM" id="SSF48452">
    <property type="entry name" value="TPR-like"/>
    <property type="match status" value="1"/>
</dbReference>
<protein>
    <submittedName>
        <fullName evidence="2">Aste57867_21252 protein</fullName>
    </submittedName>
</protein>
<dbReference type="EMBL" id="VJMH01006965">
    <property type="protein sequence ID" value="KAF0686960.1"/>
    <property type="molecule type" value="Genomic_DNA"/>
</dbReference>
<reference evidence="2 3" key="1">
    <citation type="submission" date="2019-03" db="EMBL/GenBank/DDBJ databases">
        <authorList>
            <person name="Gaulin E."/>
            <person name="Dumas B."/>
        </authorList>
    </citation>
    <scope>NUCLEOTIDE SEQUENCE [LARGE SCALE GENOMIC DNA]</scope>
    <source>
        <strain evidence="2">CBS 568.67</strain>
    </source>
</reference>